<feature type="compositionally biased region" description="Basic residues" evidence="1">
    <location>
        <begin position="44"/>
        <end position="56"/>
    </location>
</feature>
<sequence length="109" mass="12850">MSEFFVRNQNLQKLLLISKLTCMLQCEKKMLVIKKMMMMITGLKKNKKKKKNRNRRKTSDASDGCVCWQQPSRREEEEDIRRGTEPTAIITNSAHTRSSTHILTHNDRR</sequence>
<evidence type="ECO:0000313" key="2">
    <source>
        <dbReference type="EMBL" id="KAF1752372.1"/>
    </source>
</evidence>
<reference evidence="2 3" key="1">
    <citation type="submission" date="2019-12" db="EMBL/GenBank/DDBJ databases">
        <title>Chromosome-level assembly of the Caenorhabditis remanei genome.</title>
        <authorList>
            <person name="Teterina A.A."/>
            <person name="Willis J.H."/>
            <person name="Phillips P.C."/>
        </authorList>
    </citation>
    <scope>NUCLEOTIDE SEQUENCE [LARGE SCALE GENOMIC DNA]</scope>
    <source>
        <strain evidence="2 3">PX506</strain>
        <tissue evidence="2">Whole organism</tissue>
    </source>
</reference>
<dbReference type="GeneID" id="78776732"/>
<organism evidence="2 3">
    <name type="scientific">Caenorhabditis remanei</name>
    <name type="common">Caenorhabditis vulgaris</name>
    <dbReference type="NCBI Taxonomy" id="31234"/>
    <lineage>
        <taxon>Eukaryota</taxon>
        <taxon>Metazoa</taxon>
        <taxon>Ecdysozoa</taxon>
        <taxon>Nematoda</taxon>
        <taxon>Chromadorea</taxon>
        <taxon>Rhabditida</taxon>
        <taxon>Rhabditina</taxon>
        <taxon>Rhabditomorpha</taxon>
        <taxon>Rhabditoidea</taxon>
        <taxon>Rhabditidae</taxon>
        <taxon>Peloderinae</taxon>
        <taxon>Caenorhabditis</taxon>
    </lineage>
</organism>
<evidence type="ECO:0000313" key="3">
    <source>
        <dbReference type="Proteomes" id="UP000483820"/>
    </source>
</evidence>
<feature type="compositionally biased region" description="Basic and acidic residues" evidence="1">
    <location>
        <begin position="72"/>
        <end position="84"/>
    </location>
</feature>
<dbReference type="Proteomes" id="UP000483820">
    <property type="component" value="Chromosome V"/>
</dbReference>
<dbReference type="KEGG" id="crq:GCK72_018926"/>
<gene>
    <name evidence="2" type="ORF">GCK72_018926</name>
</gene>
<name>A0A6A5GD51_CAERE</name>
<dbReference type="CTD" id="78776732"/>
<proteinExistence type="predicted"/>
<comment type="caution">
    <text evidence="2">The sequence shown here is derived from an EMBL/GenBank/DDBJ whole genome shotgun (WGS) entry which is preliminary data.</text>
</comment>
<accession>A0A6A5GD51</accession>
<protein>
    <submittedName>
        <fullName evidence="2">Uncharacterized protein</fullName>
    </submittedName>
</protein>
<dbReference type="AlphaFoldDB" id="A0A6A5GD51"/>
<feature type="region of interest" description="Disordered" evidence="1">
    <location>
        <begin position="42"/>
        <end position="109"/>
    </location>
</feature>
<dbReference type="EMBL" id="WUAV01000005">
    <property type="protein sequence ID" value="KAF1752372.1"/>
    <property type="molecule type" value="Genomic_DNA"/>
</dbReference>
<dbReference type="RefSeq" id="XP_053581720.1">
    <property type="nucleotide sequence ID" value="XM_053732807.1"/>
</dbReference>
<evidence type="ECO:0000256" key="1">
    <source>
        <dbReference type="SAM" id="MobiDB-lite"/>
    </source>
</evidence>
<feature type="compositionally biased region" description="Polar residues" evidence="1">
    <location>
        <begin position="89"/>
        <end position="103"/>
    </location>
</feature>